<dbReference type="PANTHER" id="PTHR33164:SF99">
    <property type="entry name" value="MARR FAMILY REGULATORY PROTEIN"/>
    <property type="match status" value="1"/>
</dbReference>
<dbReference type="EMBL" id="BSUL01000001">
    <property type="protein sequence ID" value="GMA28770.1"/>
    <property type="molecule type" value="Genomic_DNA"/>
</dbReference>
<comment type="caution">
    <text evidence="2">The sequence shown here is derived from an EMBL/GenBank/DDBJ whole genome shotgun (WGS) entry which is preliminary data.</text>
</comment>
<dbReference type="Proteomes" id="UP001157160">
    <property type="component" value="Unassembled WGS sequence"/>
</dbReference>
<dbReference type="PRINTS" id="PR00598">
    <property type="entry name" value="HTHMARR"/>
</dbReference>
<sequence length="152" mass="17237">MPENPTSREPDAWRGLVLTAQLLEATLDRQLQQLVGIPHAYYGILVKLFERPDQRARMSDLAAQLRFSQSRLTHAVRRLEDQGLVERMPGEGDRRVVTVALTHDGVQLIRRAAPKQASEVRRRLLGRLSPEQVDQLADITGVLLAGLEEDWR</sequence>
<gene>
    <name evidence="2" type="ORF">GCM10025874_20230</name>
</gene>
<evidence type="ECO:0000313" key="2">
    <source>
        <dbReference type="EMBL" id="GMA28770.1"/>
    </source>
</evidence>
<dbReference type="Gene3D" id="1.10.10.10">
    <property type="entry name" value="Winged helix-like DNA-binding domain superfamily/Winged helix DNA-binding domain"/>
    <property type="match status" value="1"/>
</dbReference>
<dbReference type="SMART" id="SM00347">
    <property type="entry name" value="HTH_MARR"/>
    <property type="match status" value="1"/>
</dbReference>
<reference evidence="2 3" key="1">
    <citation type="journal article" date="2014" name="Int. J. Syst. Evol. Microbiol.">
        <title>Complete genome sequence of Corynebacterium casei LMG S-19264T (=DSM 44701T), isolated from a smear-ripened cheese.</title>
        <authorList>
            <consortium name="US DOE Joint Genome Institute (JGI-PGF)"/>
            <person name="Walter F."/>
            <person name="Albersmeier A."/>
            <person name="Kalinowski J."/>
            <person name="Ruckert C."/>
        </authorList>
    </citation>
    <scope>NUCLEOTIDE SEQUENCE [LARGE SCALE GENOMIC DNA]</scope>
    <source>
        <strain evidence="2 3">NBRC 112289</strain>
    </source>
</reference>
<dbReference type="InterPro" id="IPR039422">
    <property type="entry name" value="MarR/SlyA-like"/>
</dbReference>
<dbReference type="RefSeq" id="WP_284232278.1">
    <property type="nucleotide sequence ID" value="NZ_BSUL01000001.1"/>
</dbReference>
<dbReference type="GO" id="GO:0006950">
    <property type="term" value="P:response to stress"/>
    <property type="evidence" value="ECO:0007669"/>
    <property type="project" value="TreeGrafter"/>
</dbReference>
<dbReference type="GO" id="GO:0003700">
    <property type="term" value="F:DNA-binding transcription factor activity"/>
    <property type="evidence" value="ECO:0007669"/>
    <property type="project" value="InterPro"/>
</dbReference>
<proteinExistence type="predicted"/>
<evidence type="ECO:0000313" key="3">
    <source>
        <dbReference type="Proteomes" id="UP001157160"/>
    </source>
</evidence>
<dbReference type="Pfam" id="PF01047">
    <property type="entry name" value="MarR"/>
    <property type="match status" value="1"/>
</dbReference>
<dbReference type="PANTHER" id="PTHR33164">
    <property type="entry name" value="TRANSCRIPTIONAL REGULATOR, MARR FAMILY"/>
    <property type="match status" value="1"/>
</dbReference>
<feature type="domain" description="HTH marR-type" evidence="1">
    <location>
        <begin position="9"/>
        <end position="145"/>
    </location>
</feature>
<protein>
    <submittedName>
        <fullName evidence="2">MarR family transcriptional regulator</fullName>
    </submittedName>
</protein>
<dbReference type="InterPro" id="IPR000835">
    <property type="entry name" value="HTH_MarR-typ"/>
</dbReference>
<organism evidence="2 3">
    <name type="scientific">Arenivirga flava</name>
    <dbReference type="NCBI Taxonomy" id="1930060"/>
    <lineage>
        <taxon>Bacteria</taxon>
        <taxon>Bacillati</taxon>
        <taxon>Actinomycetota</taxon>
        <taxon>Actinomycetes</taxon>
        <taxon>Micrococcales</taxon>
        <taxon>Microbacteriaceae</taxon>
        <taxon>Arenivirga</taxon>
    </lineage>
</organism>
<dbReference type="InterPro" id="IPR036388">
    <property type="entry name" value="WH-like_DNA-bd_sf"/>
</dbReference>
<keyword evidence="3" id="KW-1185">Reference proteome</keyword>
<dbReference type="AlphaFoldDB" id="A0AA37XBS9"/>
<name>A0AA37XBS9_9MICO</name>
<dbReference type="SUPFAM" id="SSF46785">
    <property type="entry name" value="Winged helix' DNA-binding domain"/>
    <property type="match status" value="1"/>
</dbReference>
<evidence type="ECO:0000259" key="1">
    <source>
        <dbReference type="PROSITE" id="PS50995"/>
    </source>
</evidence>
<accession>A0AA37XBS9</accession>
<dbReference type="PROSITE" id="PS50995">
    <property type="entry name" value="HTH_MARR_2"/>
    <property type="match status" value="1"/>
</dbReference>
<dbReference type="InterPro" id="IPR036390">
    <property type="entry name" value="WH_DNA-bd_sf"/>
</dbReference>